<evidence type="ECO:0000259" key="3">
    <source>
        <dbReference type="Pfam" id="PF01408"/>
    </source>
</evidence>
<comment type="similarity">
    <text evidence="1">Belongs to the Gfo/Idh/MocA family.</text>
</comment>
<evidence type="ECO:0000259" key="4">
    <source>
        <dbReference type="Pfam" id="PF22725"/>
    </source>
</evidence>
<accession>A0ABT8VRN2</accession>
<dbReference type="PANTHER" id="PTHR22604">
    <property type="entry name" value="OXIDOREDUCTASES"/>
    <property type="match status" value="1"/>
</dbReference>
<dbReference type="Pfam" id="PF22725">
    <property type="entry name" value="GFO_IDH_MocA_C3"/>
    <property type="match status" value="1"/>
</dbReference>
<dbReference type="Pfam" id="PF01408">
    <property type="entry name" value="GFO_IDH_MocA"/>
    <property type="match status" value="1"/>
</dbReference>
<dbReference type="Gene3D" id="3.30.360.10">
    <property type="entry name" value="Dihydrodipicolinate Reductase, domain 2"/>
    <property type="match status" value="1"/>
</dbReference>
<comment type="caution">
    <text evidence="5">The sequence shown here is derived from an EMBL/GenBank/DDBJ whole genome shotgun (WGS) entry which is preliminary data.</text>
</comment>
<dbReference type="EMBL" id="JAUMIT010000003">
    <property type="protein sequence ID" value="MDO3694614.1"/>
    <property type="molecule type" value="Genomic_DNA"/>
</dbReference>
<gene>
    <name evidence="5" type="ORF">QVZ41_07120</name>
</gene>
<feature type="domain" description="GFO/IDH/MocA-like oxidoreductase" evidence="4">
    <location>
        <begin position="135"/>
        <end position="249"/>
    </location>
</feature>
<evidence type="ECO:0000313" key="5">
    <source>
        <dbReference type="EMBL" id="MDO3694614.1"/>
    </source>
</evidence>
<dbReference type="Proteomes" id="UP001168642">
    <property type="component" value="Unassembled WGS sequence"/>
</dbReference>
<organism evidence="5 6">
    <name type="scientific">Wenyingzhuangia gilva</name>
    <dbReference type="NCBI Taxonomy" id="3057677"/>
    <lineage>
        <taxon>Bacteria</taxon>
        <taxon>Pseudomonadati</taxon>
        <taxon>Bacteroidota</taxon>
        <taxon>Flavobacteriia</taxon>
        <taxon>Flavobacteriales</taxon>
        <taxon>Flavobacteriaceae</taxon>
        <taxon>Wenyingzhuangia</taxon>
    </lineage>
</organism>
<protein>
    <submittedName>
        <fullName evidence="5">Gfo/Idh/MocA family oxidoreductase</fullName>
    </submittedName>
</protein>
<evidence type="ECO:0000313" key="6">
    <source>
        <dbReference type="Proteomes" id="UP001168642"/>
    </source>
</evidence>
<evidence type="ECO:0000256" key="1">
    <source>
        <dbReference type="ARBA" id="ARBA00010928"/>
    </source>
</evidence>
<dbReference type="RefSeq" id="WP_302883871.1">
    <property type="nucleotide sequence ID" value="NZ_JAUMIT010000003.1"/>
</dbReference>
<keyword evidence="2" id="KW-0560">Oxidoreductase</keyword>
<dbReference type="InterPro" id="IPR050984">
    <property type="entry name" value="Gfo/Idh/MocA_domain"/>
</dbReference>
<name>A0ABT8VRN2_9FLAO</name>
<sequence length="325" mass="36801">MLLHSKKIKWGIIGLGNIAQKFAKDLATISDAELYAVASRNQEKSDKFAKDFNATIAYDSYESLAKDKNVDAVYIATPHSFHKDHSILCLLNNKAVLCEKPFAMNFNEVQQMITVAKEQNVLLMEALWTYFLPHYQYVLELIKNKALGEVLSLEADFGFHRPFDNENRLFKKEVGGGSLLDIGIYPIFAALSTLGIPENIEAKATFFDNGADASCDMIFHYQKAKAYLKSSIQEQTATEAIFTCEQGMIKINTEFHIPTSVTIIKNGKEEIVDFGVKTIGYNYEAEHFNKLLREGKKESNIMTFDFSKKLIQTLDTVRKKIGLEY</sequence>
<dbReference type="SUPFAM" id="SSF51735">
    <property type="entry name" value="NAD(P)-binding Rossmann-fold domains"/>
    <property type="match status" value="1"/>
</dbReference>
<dbReference type="SUPFAM" id="SSF55347">
    <property type="entry name" value="Glyceraldehyde-3-phosphate dehydrogenase-like, C-terminal domain"/>
    <property type="match status" value="1"/>
</dbReference>
<dbReference type="InterPro" id="IPR000683">
    <property type="entry name" value="Gfo/Idh/MocA-like_OxRdtase_N"/>
</dbReference>
<evidence type="ECO:0000256" key="2">
    <source>
        <dbReference type="ARBA" id="ARBA00023002"/>
    </source>
</evidence>
<dbReference type="PANTHER" id="PTHR22604:SF105">
    <property type="entry name" value="TRANS-1,2-DIHYDROBENZENE-1,2-DIOL DEHYDROGENASE"/>
    <property type="match status" value="1"/>
</dbReference>
<reference evidence="5" key="1">
    <citation type="submission" date="2023-07" db="EMBL/GenBank/DDBJ databases">
        <title>Wenyingzhuangia sp. chi5 genome sequencing and assembly.</title>
        <authorList>
            <person name="Park S."/>
        </authorList>
    </citation>
    <scope>NUCLEOTIDE SEQUENCE</scope>
    <source>
        <strain evidence="5">Chi5</strain>
    </source>
</reference>
<keyword evidence="6" id="KW-1185">Reference proteome</keyword>
<dbReference type="InterPro" id="IPR036291">
    <property type="entry name" value="NAD(P)-bd_dom_sf"/>
</dbReference>
<feature type="domain" description="Gfo/Idh/MocA-like oxidoreductase N-terminal" evidence="3">
    <location>
        <begin position="8"/>
        <end position="125"/>
    </location>
</feature>
<dbReference type="InterPro" id="IPR055170">
    <property type="entry name" value="GFO_IDH_MocA-like_dom"/>
</dbReference>
<dbReference type="Gene3D" id="3.40.50.720">
    <property type="entry name" value="NAD(P)-binding Rossmann-like Domain"/>
    <property type="match status" value="1"/>
</dbReference>
<proteinExistence type="inferred from homology"/>